<keyword evidence="2" id="KW-0210">Decarboxylase</keyword>
<dbReference type="GO" id="GO:0009089">
    <property type="term" value="P:lysine biosynthetic process via diaminopimelate"/>
    <property type="evidence" value="ECO:0007669"/>
    <property type="project" value="TreeGrafter"/>
</dbReference>
<keyword evidence="3 4" id="KW-0663">Pyridoxal phosphate</keyword>
<dbReference type="InterPro" id="IPR022644">
    <property type="entry name" value="De-COase2_N"/>
</dbReference>
<dbReference type="SUPFAM" id="SSF50621">
    <property type="entry name" value="Alanine racemase C-terminal domain-like"/>
    <property type="match status" value="1"/>
</dbReference>
<dbReference type="PANTHER" id="PTHR43727">
    <property type="entry name" value="DIAMINOPIMELATE DECARBOXYLASE"/>
    <property type="match status" value="1"/>
</dbReference>
<dbReference type="InterPro" id="IPR038732">
    <property type="entry name" value="HpyO/CreE_NAD-binding"/>
</dbReference>
<reference evidence="8" key="1">
    <citation type="submission" date="2019-11" db="EMBL/GenBank/DDBJ databases">
        <title>Complete genome sequence of Corynebacterium kalinowskii 1959, a novel Corynebacterium species isolated from soil of a small paddock in Vilsendorf, Germany.</title>
        <authorList>
            <person name="Schaffert L."/>
            <person name="Ruwe M."/>
            <person name="Milse J."/>
            <person name="Hanuschka K."/>
            <person name="Ortseifen V."/>
            <person name="Droste J."/>
            <person name="Brandt D."/>
            <person name="Schlueter L."/>
            <person name="Kutter Y."/>
            <person name="Vinke S."/>
            <person name="Viehoefer P."/>
            <person name="Jacob L."/>
            <person name="Luebke N.-C."/>
            <person name="Schulte-Berndt E."/>
            <person name="Hain C."/>
            <person name="Linder M."/>
            <person name="Schmidt P."/>
            <person name="Wollenschlaeger L."/>
            <person name="Luttermann T."/>
            <person name="Thieme E."/>
            <person name="Hassa J."/>
            <person name="Haak M."/>
            <person name="Wittchen M."/>
            <person name="Mentz A."/>
            <person name="Persicke M."/>
            <person name="Busche T."/>
            <person name="Ruckert C."/>
        </authorList>
    </citation>
    <scope>NUCLEOTIDE SEQUENCE [LARGE SCALE GENOMIC DNA]</scope>
    <source>
        <strain evidence="8">1959</strain>
    </source>
</reference>
<sequence length="864" mass="93756">MKIAIVGGGPRGLWATEELMNLAWQRGLALDVTVFDAGGVKAYDPNQPDYWLLNAPAEIVESTTLGSFNEYTGNTEKYPARAQVGKFLAKSWDTLPVPPECTLNRVARLVADPRELTSTYDHVLDVTGHETSWPGEMPDALKVYPHGSLDQVMPGSTVAIRGTALTFIDAVLDLTLGRGGHIKDGLYHPSGYEPAQIIPVNRSGRFMNVKPDVSPNVDDVVDRFGAAVLAATTTEEIVATLQAAAGLLTSDTDQDIAAVLAGADAPEDGVEELRHSLQVALGEKPLDARAAVGVVFRALYPQLVELISFHEPLPGFRELARILEPVAFGPPSLSAQRVLALIDAGFIASPMTGDLPEADVTIDAVQAPPPNPPVRTDRDGFLPGCDNFAVIGRATELWVLGNDTLSRAYHDVIPRWARRVVAGISPARVHGIPPMQARLEPWASEFVGSFAEADDLITRYGSPVNVLHSEPMLRNAQELVDAGTQHGVDVRVFFARKANKALTFVDAIHQAGHGVDVASFRELEQVLGRGVPGENIILSAAIKSEQLLRLAVERGVTISVDNVTELRRITTLADRPVRVAPRLAPNPNRLPPTRFGERTTTWIDALTSIDLGHVQVTGVHVHLHGYSAADRVTALREAFALIDVLPHDIEFIDLGGGVPMSYLADAGEWDRFQTLRTTQHIAPFTWKNDPLATIYPYWQTPTRGEWLDNILSAEGIASGLTERGLRLHVEPGRSLLDGCGLILAQVEFVKTRSDGLPLVGLAMNRTQCRTTSDDYTVDPLLIRSPNSAPGPEIEAFLVGAYCIEDEIILRRRIRFPEGVSPGDIVAIPNTAGYFMHILESASHQIPLAKNVVWPNGTLDAIDEA</sequence>
<dbReference type="InterPro" id="IPR022653">
    <property type="entry name" value="De-COase2_pyr-phos_BS"/>
</dbReference>
<dbReference type="PANTHER" id="PTHR43727:SF2">
    <property type="entry name" value="GROUP IV DECARBOXYLASE"/>
    <property type="match status" value="1"/>
</dbReference>
<dbReference type="Gene3D" id="3.20.20.10">
    <property type="entry name" value="Alanine racemase"/>
    <property type="match status" value="1"/>
</dbReference>
<dbReference type="InterPro" id="IPR029066">
    <property type="entry name" value="PLP-binding_barrel"/>
</dbReference>
<dbReference type="SUPFAM" id="SSF51905">
    <property type="entry name" value="FAD/NAD(P)-binding domain"/>
    <property type="match status" value="1"/>
</dbReference>
<dbReference type="InterPro" id="IPR036188">
    <property type="entry name" value="FAD/NAD-bd_sf"/>
</dbReference>
<dbReference type="Pfam" id="PF13454">
    <property type="entry name" value="NAD_binding_9"/>
    <property type="match status" value="1"/>
</dbReference>
<accession>A0A6B8VMH6</accession>
<dbReference type="KEGG" id="ckw:CKALI_00035"/>
<feature type="active site" description="Proton donor" evidence="4">
    <location>
        <position position="802"/>
    </location>
</feature>
<evidence type="ECO:0000313" key="8">
    <source>
        <dbReference type="Proteomes" id="UP000427071"/>
    </source>
</evidence>
<dbReference type="EMBL" id="CP046452">
    <property type="protein sequence ID" value="QGU00911.1"/>
    <property type="molecule type" value="Genomic_DNA"/>
</dbReference>
<dbReference type="GO" id="GO:0008836">
    <property type="term" value="F:diaminopimelate decarboxylase activity"/>
    <property type="evidence" value="ECO:0007669"/>
    <property type="project" value="UniProtKB-EC"/>
</dbReference>
<evidence type="ECO:0000259" key="5">
    <source>
        <dbReference type="Pfam" id="PF02784"/>
    </source>
</evidence>
<feature type="modified residue" description="N6-(pyridoxal phosphate)lysine" evidence="4">
    <location>
        <position position="497"/>
    </location>
</feature>
<dbReference type="InterPro" id="IPR000183">
    <property type="entry name" value="Orn/DAP/Arg_de-COase"/>
</dbReference>
<dbReference type="EC" id="4.1.1.20" evidence="7"/>
<evidence type="ECO:0000313" key="7">
    <source>
        <dbReference type="EMBL" id="QGU00911.1"/>
    </source>
</evidence>
<evidence type="ECO:0000259" key="6">
    <source>
        <dbReference type="Pfam" id="PF13454"/>
    </source>
</evidence>
<evidence type="ECO:0000256" key="3">
    <source>
        <dbReference type="ARBA" id="ARBA00022898"/>
    </source>
</evidence>
<protein>
    <submittedName>
        <fullName evidence="7">Diaminopimelate decarboxylase</fullName>
        <ecNumber evidence="7">4.1.1.20</ecNumber>
    </submittedName>
</protein>
<dbReference type="Pfam" id="PF02784">
    <property type="entry name" value="Orn_Arg_deC_N"/>
    <property type="match status" value="1"/>
</dbReference>
<name>A0A6B8VMH6_9CORY</name>
<keyword evidence="8" id="KW-1185">Reference proteome</keyword>
<dbReference type="SUPFAM" id="SSF51419">
    <property type="entry name" value="PLP-binding barrel"/>
    <property type="match status" value="1"/>
</dbReference>
<organism evidence="7 8">
    <name type="scientific">Corynebacterium kalinowskii</name>
    <dbReference type="NCBI Taxonomy" id="2675216"/>
    <lineage>
        <taxon>Bacteria</taxon>
        <taxon>Bacillati</taxon>
        <taxon>Actinomycetota</taxon>
        <taxon>Actinomycetes</taxon>
        <taxon>Mycobacteriales</taxon>
        <taxon>Corynebacteriaceae</taxon>
        <taxon>Corynebacterium</taxon>
    </lineage>
</organism>
<keyword evidence="7" id="KW-0456">Lyase</keyword>
<evidence type="ECO:0000256" key="1">
    <source>
        <dbReference type="ARBA" id="ARBA00001933"/>
    </source>
</evidence>
<feature type="domain" description="Orn/DAP/Arg decarboxylase 2 N-terminal" evidence="5">
    <location>
        <begin position="489"/>
        <end position="665"/>
    </location>
</feature>
<dbReference type="AlphaFoldDB" id="A0A6B8VMH6"/>
<dbReference type="Proteomes" id="UP000427071">
    <property type="component" value="Chromosome"/>
</dbReference>
<dbReference type="PROSITE" id="PS00878">
    <property type="entry name" value="ODR_DC_2_1"/>
    <property type="match status" value="1"/>
</dbReference>
<feature type="domain" description="FAD-dependent urate hydroxylase HpyO/Asp monooxygenase CreE-like FAD/NAD(P)-binding" evidence="6">
    <location>
        <begin position="4"/>
        <end position="106"/>
    </location>
</feature>
<proteinExistence type="predicted"/>
<dbReference type="Gene3D" id="2.40.37.10">
    <property type="entry name" value="Lyase, Ornithine Decarboxylase, Chain A, domain 1"/>
    <property type="match status" value="1"/>
</dbReference>
<dbReference type="RefSeq" id="WP_156191381.1">
    <property type="nucleotide sequence ID" value="NZ_CP046452.1"/>
</dbReference>
<dbReference type="PRINTS" id="PR01179">
    <property type="entry name" value="ODADCRBXLASE"/>
</dbReference>
<comment type="cofactor">
    <cofactor evidence="1 4">
        <name>pyridoxal 5'-phosphate</name>
        <dbReference type="ChEBI" id="CHEBI:597326"/>
    </cofactor>
</comment>
<evidence type="ECO:0000256" key="4">
    <source>
        <dbReference type="PIRSR" id="PIRSR600183-50"/>
    </source>
</evidence>
<gene>
    <name evidence="7" type="primary">lysA1</name>
    <name evidence="7" type="ORF">CKALI_00035</name>
</gene>
<evidence type="ECO:0000256" key="2">
    <source>
        <dbReference type="ARBA" id="ARBA00022793"/>
    </source>
</evidence>
<dbReference type="InterPro" id="IPR009006">
    <property type="entry name" value="Ala_racemase/Decarboxylase_C"/>
</dbReference>